<evidence type="ECO:0000313" key="11">
    <source>
        <dbReference type="Proteomes" id="UP000308730"/>
    </source>
</evidence>
<dbReference type="GO" id="GO:0071942">
    <property type="term" value="C:XPC complex"/>
    <property type="evidence" value="ECO:0007669"/>
    <property type="project" value="TreeGrafter"/>
</dbReference>
<dbReference type="AlphaFoldDB" id="A0A4S4MPN8"/>
<reference evidence="10 11" key="1">
    <citation type="submission" date="2019-02" db="EMBL/GenBank/DDBJ databases">
        <title>Genome sequencing of the rare red list fungi Antrodiella citrinella (Flaviporus citrinellus).</title>
        <authorList>
            <person name="Buettner E."/>
            <person name="Kellner H."/>
        </authorList>
    </citation>
    <scope>NUCLEOTIDE SEQUENCE [LARGE SCALE GENOMIC DNA]</scope>
    <source>
        <strain evidence="10 11">DSM 108506</strain>
    </source>
</reference>
<comment type="similarity">
    <text evidence="2">Belongs to the XPC family.</text>
</comment>
<feature type="domain" description="Rad4 beta-hairpin" evidence="8">
    <location>
        <begin position="533"/>
        <end position="606"/>
    </location>
</feature>
<dbReference type="GO" id="GO:0006298">
    <property type="term" value="P:mismatch repair"/>
    <property type="evidence" value="ECO:0007669"/>
    <property type="project" value="TreeGrafter"/>
</dbReference>
<name>A0A4S4MPN8_9APHY</name>
<feature type="compositionally biased region" description="Basic and acidic residues" evidence="6">
    <location>
        <begin position="940"/>
        <end position="964"/>
    </location>
</feature>
<comment type="caution">
    <text evidence="10">The sequence shown here is derived from an EMBL/GenBank/DDBJ whole genome shotgun (WGS) entry which is preliminary data.</text>
</comment>
<feature type="compositionally biased region" description="Acidic residues" evidence="6">
    <location>
        <begin position="269"/>
        <end position="278"/>
    </location>
</feature>
<accession>A0A4S4MPN8</accession>
<dbReference type="InterPro" id="IPR038765">
    <property type="entry name" value="Papain-like_cys_pep_sf"/>
</dbReference>
<feature type="compositionally biased region" description="Basic residues" evidence="6">
    <location>
        <begin position="251"/>
        <end position="265"/>
    </location>
</feature>
<sequence>MSAHNDRSVEEDSDDEFDWEEVDVVPASAANLDLYLDHEEDQAGPSNPTRGNIEITIQGRSKPDEAAKKRAARLQAERAMRLDCHKMHTICLIANARIRNQWLNDELLQARLLSLTPIALQNAFIIPKTKVPEAPMRGRMFESAVTQLAEWWQAVFEIETTGHLRNRTFEEVQKLLSEAQSKVQVPESDDEDEEEPEIIRSEKSLMKHALMKRGSRDTSAQLFTALCRALGIPSRLVASLQSVPWQASAGKPKKTYKRSKGKGKQKATEEDDDDDLNMEEVSIPGSPISAGGKGKQRETMFPGAGQSLNGSARNTPPDTPKKKAPPVITLRKSKGRKLGSSSVAGPARKPHPPDPTTSAPVFWTEVFSRADGRWFPVDPIRGIVNKRKLFDPDQSSNPHIARDPNVKIENRMVYVIALEEDGYARDVTPRYAREYGAKVSKVQQGGKGRKRWWEMILGAVTRPYRLNRDDVEDEEIRNHQLSEQMPTSINGFKDHPLYVLTRHLKRDEVIYPLTELGKFRGEPVYARSSIISLKAADNWMRQGRKIQEGCQPMKWVKPHAVTVNKKRAIEAAMDHGDGDNEGGIGSEKDVMQGLYAQNQTELYKADPVVDGIVPKNNFGNIDLYVPSMLPAGDKGTAKVARQLGFDFAEAVTGFEFKKRRAFPLITGIVVAAENEEAVLEAFWEAEHEAEKKRNAKRQEQVIKRWTRLVQGLRIRQRLQAQYADRSEQPSGEATPVVNSEDQQVVLQEAGGFLVGADDVVQPYSLPRDIHDKAKTPPPVTSPAQARRATETEPFHSNTALEVAEDNLDEDLDMVEAVIPAVTSVPKTMRELAQDAEREREETMQPDPGEDISLLGVSTPDDGVNGRTNDRPANGTVKAARAGGSRKAKTPSTPTDTPRSAKSRKRPHRDASHSEEDSQAIEVSVRRAAKRARPTPTPIVKSDRVLRARKGKSEDILQEEREQEQAYRAAIAG</sequence>
<dbReference type="Pfam" id="PF10404">
    <property type="entry name" value="BHD_2"/>
    <property type="match status" value="1"/>
</dbReference>
<dbReference type="GO" id="GO:0005737">
    <property type="term" value="C:cytoplasm"/>
    <property type="evidence" value="ECO:0007669"/>
    <property type="project" value="TreeGrafter"/>
</dbReference>
<dbReference type="Gene3D" id="3.90.260.10">
    <property type="entry name" value="Transglutaminase-like"/>
    <property type="match status" value="1"/>
</dbReference>
<keyword evidence="4" id="KW-0234">DNA repair</keyword>
<organism evidence="10 11">
    <name type="scientific">Antrodiella citrinella</name>
    <dbReference type="NCBI Taxonomy" id="2447956"/>
    <lineage>
        <taxon>Eukaryota</taxon>
        <taxon>Fungi</taxon>
        <taxon>Dikarya</taxon>
        <taxon>Basidiomycota</taxon>
        <taxon>Agaricomycotina</taxon>
        <taxon>Agaricomycetes</taxon>
        <taxon>Polyporales</taxon>
        <taxon>Steccherinaceae</taxon>
        <taxon>Antrodiella</taxon>
    </lineage>
</organism>
<dbReference type="Pfam" id="PF10403">
    <property type="entry name" value="BHD_1"/>
    <property type="match status" value="1"/>
</dbReference>
<dbReference type="Proteomes" id="UP000308730">
    <property type="component" value="Unassembled WGS sequence"/>
</dbReference>
<dbReference type="PANTHER" id="PTHR12135:SF0">
    <property type="entry name" value="DNA REPAIR PROTEIN COMPLEMENTING XP-C CELLS"/>
    <property type="match status" value="1"/>
</dbReference>
<feature type="region of interest" description="Disordered" evidence="6">
    <location>
        <begin position="247"/>
        <end position="358"/>
    </location>
</feature>
<dbReference type="SUPFAM" id="SSF54001">
    <property type="entry name" value="Cysteine proteinases"/>
    <property type="match status" value="1"/>
</dbReference>
<feature type="domain" description="Rad4 beta-hairpin" evidence="7">
    <location>
        <begin position="481"/>
        <end position="531"/>
    </location>
</feature>
<dbReference type="OrthoDB" id="300780at2759"/>
<proteinExistence type="inferred from homology"/>
<feature type="compositionally biased region" description="Polar residues" evidence="6">
    <location>
        <begin position="889"/>
        <end position="899"/>
    </location>
</feature>
<dbReference type="SMART" id="SM01032">
    <property type="entry name" value="BHD_3"/>
    <property type="match status" value="1"/>
</dbReference>
<dbReference type="Gene3D" id="2.20.20.110">
    <property type="entry name" value="Rad4, beta-hairpin domain BHD1"/>
    <property type="match status" value="1"/>
</dbReference>
<evidence type="ECO:0000256" key="1">
    <source>
        <dbReference type="ARBA" id="ARBA00004123"/>
    </source>
</evidence>
<keyword evidence="3" id="KW-0227">DNA damage</keyword>
<dbReference type="Pfam" id="PF10405">
    <property type="entry name" value="BHD_3"/>
    <property type="match status" value="1"/>
</dbReference>
<dbReference type="Gene3D" id="3.30.70.2460">
    <property type="entry name" value="Rad4, beta-hairpin domain BHD3"/>
    <property type="match status" value="1"/>
</dbReference>
<evidence type="ECO:0000259" key="8">
    <source>
        <dbReference type="SMART" id="SM01031"/>
    </source>
</evidence>
<dbReference type="GO" id="GO:0006289">
    <property type="term" value="P:nucleotide-excision repair"/>
    <property type="evidence" value="ECO:0007669"/>
    <property type="project" value="InterPro"/>
</dbReference>
<dbReference type="InterPro" id="IPR036985">
    <property type="entry name" value="Transglutaminase-like_sf"/>
</dbReference>
<keyword evidence="11" id="KW-1185">Reference proteome</keyword>
<keyword evidence="5" id="KW-0539">Nucleus</keyword>
<dbReference type="Pfam" id="PF01841">
    <property type="entry name" value="Transglut_core"/>
    <property type="match status" value="1"/>
</dbReference>
<evidence type="ECO:0000256" key="6">
    <source>
        <dbReference type="SAM" id="MobiDB-lite"/>
    </source>
</evidence>
<evidence type="ECO:0008006" key="12">
    <source>
        <dbReference type="Google" id="ProtNLM"/>
    </source>
</evidence>
<dbReference type="Pfam" id="PF03835">
    <property type="entry name" value="Rad4"/>
    <property type="match status" value="1"/>
</dbReference>
<evidence type="ECO:0000256" key="4">
    <source>
        <dbReference type="ARBA" id="ARBA00023204"/>
    </source>
</evidence>
<evidence type="ECO:0000259" key="9">
    <source>
        <dbReference type="SMART" id="SM01032"/>
    </source>
</evidence>
<dbReference type="GO" id="GO:0003684">
    <property type="term" value="F:damaged DNA binding"/>
    <property type="evidence" value="ECO:0007669"/>
    <property type="project" value="InterPro"/>
</dbReference>
<dbReference type="GO" id="GO:0003697">
    <property type="term" value="F:single-stranded DNA binding"/>
    <property type="evidence" value="ECO:0007669"/>
    <property type="project" value="TreeGrafter"/>
</dbReference>
<protein>
    <recommendedName>
        <fullName evidence="12">Rad4 beta-hairpin domain-containing protein</fullName>
    </recommendedName>
</protein>
<dbReference type="InterPro" id="IPR018325">
    <property type="entry name" value="Rad4/PNGase_transGLS-fold"/>
</dbReference>
<dbReference type="InterPro" id="IPR042488">
    <property type="entry name" value="Rad4_BHD3_sf"/>
</dbReference>
<dbReference type="InterPro" id="IPR018328">
    <property type="entry name" value="Rad4_beta-hairpin_dom3"/>
</dbReference>
<dbReference type="InterPro" id="IPR004583">
    <property type="entry name" value="DNA_repair_Rad4"/>
</dbReference>
<evidence type="ECO:0000256" key="2">
    <source>
        <dbReference type="ARBA" id="ARBA00009525"/>
    </source>
</evidence>
<evidence type="ECO:0000313" key="10">
    <source>
        <dbReference type="EMBL" id="THH27307.1"/>
    </source>
</evidence>
<feature type="region of interest" description="Disordered" evidence="6">
    <location>
        <begin position="832"/>
        <end position="972"/>
    </location>
</feature>
<feature type="domain" description="Rad4 beta-hairpin" evidence="9">
    <location>
        <begin position="613"/>
        <end position="682"/>
    </location>
</feature>
<evidence type="ECO:0000256" key="5">
    <source>
        <dbReference type="ARBA" id="ARBA00023242"/>
    </source>
</evidence>
<dbReference type="InterPro" id="IPR018327">
    <property type="entry name" value="BHD_2"/>
</dbReference>
<comment type="subcellular location">
    <subcellularLocation>
        <location evidence="1">Nucleus</location>
    </subcellularLocation>
</comment>
<dbReference type="GO" id="GO:0000111">
    <property type="term" value="C:nucleotide-excision repair factor 2 complex"/>
    <property type="evidence" value="ECO:0007669"/>
    <property type="project" value="TreeGrafter"/>
</dbReference>
<evidence type="ECO:0000256" key="3">
    <source>
        <dbReference type="ARBA" id="ARBA00022763"/>
    </source>
</evidence>
<feature type="region of interest" description="Disordered" evidence="6">
    <location>
        <begin position="767"/>
        <end position="797"/>
    </location>
</feature>
<gene>
    <name evidence="10" type="ORF">EUX98_g6882</name>
</gene>
<evidence type="ECO:0000259" key="7">
    <source>
        <dbReference type="SMART" id="SM01030"/>
    </source>
</evidence>
<dbReference type="SMART" id="SM01031">
    <property type="entry name" value="BHD_2"/>
    <property type="match status" value="1"/>
</dbReference>
<dbReference type="InterPro" id="IPR018326">
    <property type="entry name" value="Rad4_beta-hairpin_dom1"/>
</dbReference>
<dbReference type="InterPro" id="IPR002931">
    <property type="entry name" value="Transglutaminase-like"/>
</dbReference>
<dbReference type="SMART" id="SM01030">
    <property type="entry name" value="BHD_1"/>
    <property type="match status" value="1"/>
</dbReference>
<dbReference type="PANTHER" id="PTHR12135">
    <property type="entry name" value="DNA REPAIR PROTEIN XP-C / RAD4"/>
    <property type="match status" value="1"/>
</dbReference>
<feature type="compositionally biased region" description="Basic and acidic residues" evidence="6">
    <location>
        <begin position="832"/>
        <end position="842"/>
    </location>
</feature>
<dbReference type="EMBL" id="SGPM01000262">
    <property type="protein sequence ID" value="THH27307.1"/>
    <property type="molecule type" value="Genomic_DNA"/>
</dbReference>